<feature type="active site" description="Proton donor/acceptor" evidence="2">
    <location>
        <position position="120"/>
    </location>
</feature>
<name>A0A1G8RHP6_9BACI</name>
<evidence type="ECO:0000256" key="1">
    <source>
        <dbReference type="ARBA" id="ARBA00022801"/>
    </source>
</evidence>
<dbReference type="Proteomes" id="UP000199225">
    <property type="component" value="Unassembled WGS sequence"/>
</dbReference>
<sequence>MYKYLLLLILVILSGCMSSSGEDTESAENEKTQAQTEENTEIQPVTKKSTEYTEPIIKDEREAITPSILSIPAINVEADIEHVGVDEQGRMGVPDGMENVAWFEPGTKPGAAGNSVIAGHVDDTVNPAVFYDLHKLEAGDEIHVQDKEGKTLTFEVIGKEVYNRKNSPVKDIFGYSHRSALNLITCEGDFNESINGREDRLVVYTELKK</sequence>
<keyword evidence="6" id="KW-1185">Reference proteome</keyword>
<dbReference type="InterPro" id="IPR005754">
    <property type="entry name" value="Sortase"/>
</dbReference>
<evidence type="ECO:0000256" key="3">
    <source>
        <dbReference type="SAM" id="MobiDB-lite"/>
    </source>
</evidence>
<dbReference type="STRING" id="86666.SAMN04490247_1039"/>
<dbReference type="RefSeq" id="WP_093192724.1">
    <property type="nucleotide sequence ID" value="NZ_FNEV01000002.1"/>
</dbReference>
<organism evidence="5 6">
    <name type="scientific">Salimicrobium halophilum</name>
    <dbReference type="NCBI Taxonomy" id="86666"/>
    <lineage>
        <taxon>Bacteria</taxon>
        <taxon>Bacillati</taxon>
        <taxon>Bacillota</taxon>
        <taxon>Bacilli</taxon>
        <taxon>Bacillales</taxon>
        <taxon>Bacillaceae</taxon>
        <taxon>Salimicrobium</taxon>
    </lineage>
</organism>
<evidence type="ECO:0000313" key="5">
    <source>
        <dbReference type="EMBL" id="SDJ16462.1"/>
    </source>
</evidence>
<gene>
    <name evidence="5" type="ORF">SAMN04490247_1039</name>
</gene>
<evidence type="ECO:0000256" key="2">
    <source>
        <dbReference type="PIRSR" id="PIRSR605754-1"/>
    </source>
</evidence>
<dbReference type="PROSITE" id="PS51257">
    <property type="entry name" value="PROKAR_LIPOPROTEIN"/>
    <property type="match status" value="1"/>
</dbReference>
<keyword evidence="4" id="KW-0732">Signal</keyword>
<feature type="signal peptide" evidence="4">
    <location>
        <begin position="1"/>
        <end position="21"/>
    </location>
</feature>
<dbReference type="Pfam" id="PF04203">
    <property type="entry name" value="Sortase"/>
    <property type="match status" value="1"/>
</dbReference>
<dbReference type="AlphaFoldDB" id="A0A1G8RHP6"/>
<accession>A0A1G8RHP6</accession>
<feature type="active site" description="Acyl-thioester intermediate" evidence="2">
    <location>
        <position position="186"/>
    </location>
</feature>
<evidence type="ECO:0000313" key="6">
    <source>
        <dbReference type="Proteomes" id="UP000199225"/>
    </source>
</evidence>
<dbReference type="Gene3D" id="2.40.260.10">
    <property type="entry name" value="Sortase"/>
    <property type="match status" value="1"/>
</dbReference>
<feature type="chain" id="PRO_5039669406" evidence="4">
    <location>
        <begin position="22"/>
        <end position="209"/>
    </location>
</feature>
<proteinExistence type="predicted"/>
<keyword evidence="1" id="KW-0378">Hydrolase</keyword>
<dbReference type="EMBL" id="FNEV01000002">
    <property type="protein sequence ID" value="SDJ16462.1"/>
    <property type="molecule type" value="Genomic_DNA"/>
</dbReference>
<dbReference type="InterPro" id="IPR023365">
    <property type="entry name" value="Sortase_dom-sf"/>
</dbReference>
<dbReference type="GO" id="GO:0016787">
    <property type="term" value="F:hydrolase activity"/>
    <property type="evidence" value="ECO:0007669"/>
    <property type="project" value="UniProtKB-KW"/>
</dbReference>
<dbReference type="SUPFAM" id="SSF63817">
    <property type="entry name" value="Sortase"/>
    <property type="match status" value="1"/>
</dbReference>
<reference evidence="6" key="1">
    <citation type="submission" date="2016-10" db="EMBL/GenBank/DDBJ databases">
        <authorList>
            <person name="Varghese N."/>
            <person name="Submissions S."/>
        </authorList>
    </citation>
    <scope>NUCLEOTIDE SEQUENCE [LARGE SCALE GENOMIC DNA]</scope>
    <source>
        <strain evidence="6">DSM 4771</strain>
    </source>
</reference>
<feature type="region of interest" description="Disordered" evidence="3">
    <location>
        <begin position="19"/>
        <end position="52"/>
    </location>
</feature>
<dbReference type="OrthoDB" id="525039at2"/>
<dbReference type="InterPro" id="IPR042001">
    <property type="entry name" value="Sortase_F"/>
</dbReference>
<feature type="compositionally biased region" description="Polar residues" evidence="3">
    <location>
        <begin position="32"/>
        <end position="47"/>
    </location>
</feature>
<evidence type="ECO:0000256" key="4">
    <source>
        <dbReference type="SAM" id="SignalP"/>
    </source>
</evidence>
<dbReference type="CDD" id="cd05829">
    <property type="entry name" value="Sortase_F"/>
    <property type="match status" value="1"/>
</dbReference>
<protein>
    <submittedName>
        <fullName evidence="5">LPXTG-site transpeptidase (Sortase) family protein</fullName>
    </submittedName>
</protein>